<dbReference type="InterPro" id="IPR012429">
    <property type="entry name" value="HGSNAT_cat"/>
</dbReference>
<reference evidence="3" key="1">
    <citation type="journal article" date="2021" name="PeerJ">
        <title>Extensive microbial diversity within the chicken gut microbiome revealed by metagenomics and culture.</title>
        <authorList>
            <person name="Gilroy R."/>
            <person name="Ravi A."/>
            <person name="Getino M."/>
            <person name="Pursley I."/>
            <person name="Horton D.L."/>
            <person name="Alikhan N.F."/>
            <person name="Baker D."/>
            <person name="Gharbi K."/>
            <person name="Hall N."/>
            <person name="Watson M."/>
            <person name="Adriaenssens E.M."/>
            <person name="Foster-Nyarko E."/>
            <person name="Jarju S."/>
            <person name="Secka A."/>
            <person name="Antonio M."/>
            <person name="Oren A."/>
            <person name="Chaudhuri R.R."/>
            <person name="La Ragione R."/>
            <person name="Hildebrand F."/>
            <person name="Pallen M.J."/>
        </authorList>
    </citation>
    <scope>NUCLEOTIDE SEQUENCE</scope>
    <source>
        <strain evidence="3">ChiBcec18-1249</strain>
    </source>
</reference>
<keyword evidence="1" id="KW-0472">Membrane</keyword>
<comment type="caution">
    <text evidence="3">The sequence shown here is derived from an EMBL/GenBank/DDBJ whole genome shotgun (WGS) entry which is preliminary data.</text>
</comment>
<evidence type="ECO:0000313" key="3">
    <source>
        <dbReference type="EMBL" id="HJB12917.1"/>
    </source>
</evidence>
<keyword evidence="1" id="KW-0812">Transmembrane</keyword>
<feature type="transmembrane region" description="Helical" evidence="1">
    <location>
        <begin position="22"/>
        <end position="45"/>
    </location>
</feature>
<evidence type="ECO:0000256" key="1">
    <source>
        <dbReference type="SAM" id="Phobius"/>
    </source>
</evidence>
<dbReference type="Proteomes" id="UP000823824">
    <property type="component" value="Unassembled WGS sequence"/>
</dbReference>
<accession>A0A9D2LHP1</accession>
<organism evidence="3 4">
    <name type="scientific">Candidatus Oscillibacter excrementigallinarum</name>
    <dbReference type="NCBI Taxonomy" id="2838716"/>
    <lineage>
        <taxon>Bacteria</taxon>
        <taxon>Bacillati</taxon>
        <taxon>Bacillota</taxon>
        <taxon>Clostridia</taxon>
        <taxon>Eubacteriales</taxon>
        <taxon>Oscillospiraceae</taxon>
        <taxon>Oscillibacter</taxon>
    </lineage>
</organism>
<name>A0A9D2LHP1_9FIRM</name>
<feature type="transmembrane region" description="Helical" evidence="1">
    <location>
        <begin position="108"/>
        <end position="126"/>
    </location>
</feature>
<feature type="transmembrane region" description="Helical" evidence="1">
    <location>
        <begin position="133"/>
        <end position="152"/>
    </location>
</feature>
<sequence length="260" mass="29235">MSTVTTAQPPVRPRRRIAVLDALRGLTLLSMIAYHTCWDLVYLFGMDWDWYRGTGAYIWQQSICWTFILLSGFCWSMGKRPLRRGLTVFACGWVVTLVTVVFMPEEQIWFGVLTLIGACMLLLIPLERVLRHVPAGVGLAAAAALFALLRNVNRGTFGFESLVLGSVPEGLYRDLFTAWLGFPGPGFSSTDYFSLVPWLFLFLAGYFLRRLLDRPLERLDPDVLRCPPLCALGRWSLPVYMLHQPVVYGVLLAGAALLRG</sequence>
<feature type="transmembrane region" description="Helical" evidence="1">
    <location>
        <begin position="192"/>
        <end position="208"/>
    </location>
</feature>
<feature type="transmembrane region" description="Helical" evidence="1">
    <location>
        <begin position="57"/>
        <end position="78"/>
    </location>
</feature>
<evidence type="ECO:0000313" key="4">
    <source>
        <dbReference type="Proteomes" id="UP000823824"/>
    </source>
</evidence>
<gene>
    <name evidence="3" type="ORF">H9787_04330</name>
</gene>
<feature type="transmembrane region" description="Helical" evidence="1">
    <location>
        <begin position="85"/>
        <end position="102"/>
    </location>
</feature>
<protein>
    <submittedName>
        <fullName evidence="3">DUF1624 domain-containing protein</fullName>
    </submittedName>
</protein>
<dbReference type="EMBL" id="DWZJ01000032">
    <property type="protein sequence ID" value="HJB12917.1"/>
    <property type="molecule type" value="Genomic_DNA"/>
</dbReference>
<proteinExistence type="predicted"/>
<keyword evidence="1" id="KW-1133">Transmembrane helix</keyword>
<dbReference type="AlphaFoldDB" id="A0A9D2LHP1"/>
<evidence type="ECO:0000259" key="2">
    <source>
        <dbReference type="Pfam" id="PF07786"/>
    </source>
</evidence>
<reference evidence="3" key="2">
    <citation type="submission" date="2021-04" db="EMBL/GenBank/DDBJ databases">
        <authorList>
            <person name="Gilroy R."/>
        </authorList>
    </citation>
    <scope>NUCLEOTIDE SEQUENCE</scope>
    <source>
        <strain evidence="3">ChiBcec18-1249</strain>
    </source>
</reference>
<feature type="domain" description="Heparan-alpha-glucosaminide N-acetyltransferase catalytic" evidence="2">
    <location>
        <begin position="16"/>
        <end position="245"/>
    </location>
</feature>
<dbReference type="Pfam" id="PF07786">
    <property type="entry name" value="HGSNAT_cat"/>
    <property type="match status" value="1"/>
</dbReference>